<evidence type="ECO:0000256" key="1">
    <source>
        <dbReference type="SAM" id="SignalP"/>
    </source>
</evidence>
<reference evidence="4" key="2">
    <citation type="submission" date="2020-09" db="EMBL/GenBank/DDBJ databases">
        <authorList>
            <person name="Sun Q."/>
            <person name="Kim S."/>
        </authorList>
    </citation>
    <scope>NUCLEOTIDE SEQUENCE</scope>
    <source>
        <strain evidence="4">KCTC 32437</strain>
    </source>
</reference>
<dbReference type="PANTHER" id="PTHR37549:SF1">
    <property type="entry name" value="LIPOPROTEIN LPRI"/>
    <property type="match status" value="1"/>
</dbReference>
<proteinExistence type="predicted"/>
<dbReference type="InterPro" id="IPR009739">
    <property type="entry name" value="LprI-like_N"/>
</dbReference>
<dbReference type="InterPro" id="IPR037126">
    <property type="entry name" value="PdaC/RsiV-like_sf"/>
</dbReference>
<dbReference type="GO" id="GO:0005576">
    <property type="term" value="C:extracellular region"/>
    <property type="evidence" value="ECO:0007669"/>
    <property type="project" value="TreeGrafter"/>
</dbReference>
<organism evidence="4 5">
    <name type="scientific">Devosia pacifica</name>
    <dbReference type="NCBI Taxonomy" id="1335967"/>
    <lineage>
        <taxon>Bacteria</taxon>
        <taxon>Pseudomonadati</taxon>
        <taxon>Pseudomonadota</taxon>
        <taxon>Alphaproteobacteria</taxon>
        <taxon>Hyphomicrobiales</taxon>
        <taxon>Devosiaceae</taxon>
        <taxon>Devosia</taxon>
    </lineage>
</organism>
<dbReference type="InterPro" id="IPR052755">
    <property type="entry name" value="Lysozyme_Inhibitor_LprI"/>
</dbReference>
<feature type="signal peptide" evidence="1">
    <location>
        <begin position="1"/>
        <end position="19"/>
    </location>
</feature>
<feature type="chain" id="PRO_5037783464" description="Lysozyme inhibitor LprI N-terminal domain-containing protein" evidence="1">
    <location>
        <begin position="20"/>
        <end position="331"/>
    </location>
</feature>
<dbReference type="PANTHER" id="PTHR37549">
    <property type="entry name" value="LIPOPROTEIN LPRI"/>
    <property type="match status" value="1"/>
</dbReference>
<evidence type="ECO:0000259" key="2">
    <source>
        <dbReference type="Pfam" id="PF07007"/>
    </source>
</evidence>
<dbReference type="Gene3D" id="3.90.640.20">
    <property type="entry name" value="Heat-shock cognate protein, ATPase"/>
    <property type="match status" value="1"/>
</dbReference>
<keyword evidence="1" id="KW-0732">Signal</keyword>
<dbReference type="AlphaFoldDB" id="A0A918VVV7"/>
<dbReference type="Pfam" id="PF07007">
    <property type="entry name" value="LprI"/>
    <property type="match status" value="1"/>
</dbReference>
<name>A0A918VVV7_9HYPH</name>
<evidence type="ECO:0000259" key="3">
    <source>
        <dbReference type="Pfam" id="PF11738"/>
    </source>
</evidence>
<feature type="domain" description="Lysozyme inhibitor LprI-like N-terminal" evidence="2">
    <location>
        <begin position="27"/>
        <end position="112"/>
    </location>
</feature>
<gene>
    <name evidence="4" type="ORF">GCM10007989_24830</name>
</gene>
<reference evidence="4" key="1">
    <citation type="journal article" date="2014" name="Int. J. Syst. Evol. Microbiol.">
        <title>Complete genome sequence of Corynebacterium casei LMG S-19264T (=DSM 44701T), isolated from a smear-ripened cheese.</title>
        <authorList>
            <consortium name="US DOE Joint Genome Institute (JGI-PGF)"/>
            <person name="Walter F."/>
            <person name="Albersmeier A."/>
            <person name="Kalinowski J."/>
            <person name="Ruckert C."/>
        </authorList>
    </citation>
    <scope>NUCLEOTIDE SEQUENCE</scope>
    <source>
        <strain evidence="4">KCTC 32437</strain>
    </source>
</reference>
<feature type="domain" description="DUF3298" evidence="3">
    <location>
        <begin position="239"/>
        <end position="315"/>
    </location>
</feature>
<evidence type="ECO:0000313" key="5">
    <source>
        <dbReference type="Proteomes" id="UP000646579"/>
    </source>
</evidence>
<protein>
    <recommendedName>
        <fullName evidence="6">Lysozyme inhibitor LprI N-terminal domain-containing protein</fullName>
    </recommendedName>
</protein>
<dbReference type="EMBL" id="BMZE01000002">
    <property type="protein sequence ID" value="GHA27926.1"/>
    <property type="molecule type" value="Genomic_DNA"/>
</dbReference>
<keyword evidence="5" id="KW-1185">Reference proteome</keyword>
<accession>A0A918VVV7</accession>
<dbReference type="Gene3D" id="1.20.1270.180">
    <property type="match status" value="1"/>
</dbReference>
<evidence type="ECO:0008006" key="6">
    <source>
        <dbReference type="Google" id="ProtNLM"/>
    </source>
</evidence>
<dbReference type="RefSeq" id="WP_189425981.1">
    <property type="nucleotide sequence ID" value="NZ_BMZE01000002.1"/>
</dbReference>
<comment type="caution">
    <text evidence="4">The sequence shown here is derived from an EMBL/GenBank/DDBJ whole genome shotgun (WGS) entry which is preliminary data.</text>
</comment>
<sequence length="331" mass="36705">MRALILPFCLAAFFIPALPAQSASFDCSAAQTQFEQAVCETPDLSRADETLAKAYATALGGLSDEARASMQADQRDWLSYAERSCIALPSPQSPVTTPDCLLGAYRDRIEVLETSRMIGGHRFYLQSDYSAEIDPDAEPISYWRIASHVFSMPLIDGSELSGSFNDVMMAHRAQSWAGSDESASSSEDVDVSITVETVTANRITLSDNLFWYGHGAAHGNYLGTYIHYLIDEKREMRASDLFAGEGWEQRLVKLTAQALRDQHGDALWDDFEQDIAEIAVDPARWNFGDYALSVQFNPYEVSAYAYGAPKAEIAWTMLEPMLAEGADDIRW</sequence>
<dbReference type="InterPro" id="IPR021729">
    <property type="entry name" value="DUF3298"/>
</dbReference>
<dbReference type="Proteomes" id="UP000646579">
    <property type="component" value="Unassembled WGS sequence"/>
</dbReference>
<evidence type="ECO:0000313" key="4">
    <source>
        <dbReference type="EMBL" id="GHA27926.1"/>
    </source>
</evidence>
<dbReference type="Pfam" id="PF11738">
    <property type="entry name" value="DUF3298"/>
    <property type="match status" value="1"/>
</dbReference>